<dbReference type="Gene3D" id="1.20.58.340">
    <property type="entry name" value="Magnesium transport protein CorA, transmembrane region"/>
    <property type="match status" value="1"/>
</dbReference>
<evidence type="ECO:0000256" key="5">
    <source>
        <dbReference type="SAM" id="Phobius"/>
    </source>
</evidence>
<sequence length="511" mass="58240">MDVHPYVSECERYLEAASYDPMLSEAYLRDLVDYLSLPAGQWPQGDYIREKGPFAWSYAWNGRGEILSRTHSDVEAYKRAPSATGEGELPQILFLAGYSSPSWLNTIGHQFHVDPYFYLRHMSFRPSVQVDSYAEPTLPSASGHVLKLNIPTVGHIDPQVQYPCEDIQTTRQRCISLLKQSFRDRMVKPKVGSSIVRRLYVHDWKRFTFEQEVSMCLLRQGGKFTVIVWTDAGGEDCDPVLPLCDLPAFQSFKYDFQCCPTILRRPGMDARRKLSSTVQSIQSFQTTQTFNLLHRVYGQTLKAECVQSDPFYILSEIYTFAAAAENQFLNMIDQILTERVDSLMLDPDDAKCPKTSDIQYDRSILDAHRNQIKGIITFLTAHDDPAWFQPSQHNASSETTAARNSLLRDFQHLETRVKALILRCERAMEIIMNNASLAEARLTNNQSKELASLTRMTTLVTILYVPLSFVSSFFGMNFKEFGQGGLSLWVWAAVSLPVIISSAFLLRRRLL</sequence>
<dbReference type="InterPro" id="IPR002523">
    <property type="entry name" value="MgTranspt_CorA/ZnTranspt_ZntB"/>
</dbReference>
<evidence type="ECO:0000256" key="2">
    <source>
        <dbReference type="ARBA" id="ARBA00022692"/>
    </source>
</evidence>
<comment type="caution">
    <text evidence="6">The sequence shown here is derived from an EMBL/GenBank/DDBJ whole genome shotgun (WGS) entry which is preliminary data.</text>
</comment>
<keyword evidence="7" id="KW-1185">Reference proteome</keyword>
<dbReference type="OrthoDB" id="3231000at2759"/>
<dbReference type="EMBL" id="JAGMVJ010000003">
    <property type="protein sequence ID" value="KAH7092429.1"/>
    <property type="molecule type" value="Genomic_DNA"/>
</dbReference>
<dbReference type="GO" id="GO:0016020">
    <property type="term" value="C:membrane"/>
    <property type="evidence" value="ECO:0007669"/>
    <property type="project" value="UniProtKB-SubCell"/>
</dbReference>
<keyword evidence="2 5" id="KW-0812">Transmembrane</keyword>
<feature type="transmembrane region" description="Helical" evidence="5">
    <location>
        <begin position="488"/>
        <end position="506"/>
    </location>
</feature>
<gene>
    <name evidence="6" type="ORF">FB567DRAFT_237570</name>
</gene>
<evidence type="ECO:0000256" key="3">
    <source>
        <dbReference type="ARBA" id="ARBA00022989"/>
    </source>
</evidence>
<dbReference type="Pfam" id="PF01544">
    <property type="entry name" value="CorA"/>
    <property type="match status" value="1"/>
</dbReference>
<name>A0A8K0REP1_9PLEO</name>
<keyword evidence="4 5" id="KW-0472">Membrane</keyword>
<accession>A0A8K0REP1</accession>
<dbReference type="AlphaFoldDB" id="A0A8K0REP1"/>
<reference evidence="6" key="1">
    <citation type="journal article" date="2021" name="Nat. Commun.">
        <title>Genetic determinants of endophytism in the Arabidopsis root mycobiome.</title>
        <authorList>
            <person name="Mesny F."/>
            <person name="Miyauchi S."/>
            <person name="Thiergart T."/>
            <person name="Pickel B."/>
            <person name="Atanasova L."/>
            <person name="Karlsson M."/>
            <person name="Huettel B."/>
            <person name="Barry K.W."/>
            <person name="Haridas S."/>
            <person name="Chen C."/>
            <person name="Bauer D."/>
            <person name="Andreopoulos W."/>
            <person name="Pangilinan J."/>
            <person name="LaButti K."/>
            <person name="Riley R."/>
            <person name="Lipzen A."/>
            <person name="Clum A."/>
            <person name="Drula E."/>
            <person name="Henrissat B."/>
            <person name="Kohler A."/>
            <person name="Grigoriev I.V."/>
            <person name="Martin F.M."/>
            <person name="Hacquard S."/>
        </authorList>
    </citation>
    <scope>NUCLEOTIDE SEQUENCE</scope>
    <source>
        <strain evidence="6">MPI-SDFR-AT-0120</strain>
    </source>
</reference>
<organism evidence="6 7">
    <name type="scientific">Paraphoma chrysanthemicola</name>
    <dbReference type="NCBI Taxonomy" id="798071"/>
    <lineage>
        <taxon>Eukaryota</taxon>
        <taxon>Fungi</taxon>
        <taxon>Dikarya</taxon>
        <taxon>Ascomycota</taxon>
        <taxon>Pezizomycotina</taxon>
        <taxon>Dothideomycetes</taxon>
        <taxon>Pleosporomycetidae</taxon>
        <taxon>Pleosporales</taxon>
        <taxon>Pleosporineae</taxon>
        <taxon>Phaeosphaeriaceae</taxon>
        <taxon>Paraphoma</taxon>
    </lineage>
</organism>
<comment type="subcellular location">
    <subcellularLocation>
        <location evidence="1">Membrane</location>
        <topology evidence="1">Multi-pass membrane protein</topology>
    </subcellularLocation>
</comment>
<proteinExistence type="predicted"/>
<evidence type="ECO:0000313" key="6">
    <source>
        <dbReference type="EMBL" id="KAH7092429.1"/>
    </source>
</evidence>
<dbReference type="SUPFAM" id="SSF144083">
    <property type="entry name" value="Magnesium transport protein CorA, transmembrane region"/>
    <property type="match status" value="1"/>
</dbReference>
<evidence type="ECO:0000313" key="7">
    <source>
        <dbReference type="Proteomes" id="UP000813461"/>
    </source>
</evidence>
<protein>
    <submittedName>
        <fullName evidence="6">Uncharacterized protein</fullName>
    </submittedName>
</protein>
<dbReference type="Proteomes" id="UP000813461">
    <property type="component" value="Unassembled WGS sequence"/>
</dbReference>
<dbReference type="GO" id="GO:0046873">
    <property type="term" value="F:metal ion transmembrane transporter activity"/>
    <property type="evidence" value="ECO:0007669"/>
    <property type="project" value="InterPro"/>
</dbReference>
<keyword evidence="3 5" id="KW-1133">Transmembrane helix</keyword>
<feature type="transmembrane region" description="Helical" evidence="5">
    <location>
        <begin position="456"/>
        <end position="476"/>
    </location>
</feature>
<dbReference type="InterPro" id="IPR045863">
    <property type="entry name" value="CorA_TM1_TM2"/>
</dbReference>
<evidence type="ECO:0000256" key="1">
    <source>
        <dbReference type="ARBA" id="ARBA00004141"/>
    </source>
</evidence>
<evidence type="ECO:0000256" key="4">
    <source>
        <dbReference type="ARBA" id="ARBA00023136"/>
    </source>
</evidence>